<dbReference type="EC" id="2.7.11.1" evidence="1"/>
<dbReference type="SUPFAM" id="SSF56112">
    <property type="entry name" value="Protein kinase-like (PK-like)"/>
    <property type="match status" value="1"/>
</dbReference>
<dbReference type="Pfam" id="PF00069">
    <property type="entry name" value="Pkinase"/>
    <property type="match status" value="1"/>
</dbReference>
<dbReference type="InterPro" id="IPR011009">
    <property type="entry name" value="Kinase-like_dom_sf"/>
</dbReference>
<evidence type="ECO:0000256" key="4">
    <source>
        <dbReference type="ARBA" id="ARBA00022741"/>
    </source>
</evidence>
<sequence>MGELLDGRYELGAVIGRGGMADVHRATDVRLRREVAVKLFRSGAERSSGEARLLAALSHPALVKIFDAAPEHDRPYLVMQLVEGPTLRHRLDSGGALRPQHAARVGARLADALACVHAHGIVHRDVKPANILLDDAGGCFLTDFGIARALGSARLTITGHCVGTAAYLAPEQLRGEAVGPPADIYALGLVLLECLTGSPEYDGADLEAAIARLNRRPRLPGWLPPVWTAALAAMTADDPAHRPSAADCAQRLAAAALWSGKPTQTRPPWRRAEHTQRMEPVSTQRLQPVGS</sequence>
<comment type="caution">
    <text evidence="10">The sequence shown here is derived from an EMBL/GenBank/DDBJ whole genome shotgun (WGS) entry which is preliminary data.</text>
</comment>
<feature type="region of interest" description="Disordered" evidence="8">
    <location>
        <begin position="259"/>
        <end position="291"/>
    </location>
</feature>
<keyword evidence="3" id="KW-0808">Transferase</keyword>
<dbReference type="EMBL" id="JBHSKF010000015">
    <property type="protein sequence ID" value="MFC5290200.1"/>
    <property type="molecule type" value="Genomic_DNA"/>
</dbReference>
<dbReference type="Proteomes" id="UP001596157">
    <property type="component" value="Unassembled WGS sequence"/>
</dbReference>
<dbReference type="PROSITE" id="PS00108">
    <property type="entry name" value="PROTEIN_KINASE_ST"/>
    <property type="match status" value="1"/>
</dbReference>
<feature type="binding site" evidence="7">
    <location>
        <position position="38"/>
    </location>
    <ligand>
        <name>ATP</name>
        <dbReference type="ChEBI" id="CHEBI:30616"/>
    </ligand>
</feature>
<dbReference type="PROSITE" id="PS00107">
    <property type="entry name" value="PROTEIN_KINASE_ATP"/>
    <property type="match status" value="1"/>
</dbReference>
<organism evidence="10 11">
    <name type="scientific">Actinokineospora guangxiensis</name>
    <dbReference type="NCBI Taxonomy" id="1490288"/>
    <lineage>
        <taxon>Bacteria</taxon>
        <taxon>Bacillati</taxon>
        <taxon>Actinomycetota</taxon>
        <taxon>Actinomycetes</taxon>
        <taxon>Pseudonocardiales</taxon>
        <taxon>Pseudonocardiaceae</taxon>
        <taxon>Actinokineospora</taxon>
    </lineage>
</organism>
<dbReference type="GO" id="GO:0016301">
    <property type="term" value="F:kinase activity"/>
    <property type="evidence" value="ECO:0007669"/>
    <property type="project" value="UniProtKB-KW"/>
</dbReference>
<dbReference type="Gene3D" id="1.10.510.10">
    <property type="entry name" value="Transferase(Phosphotransferase) domain 1"/>
    <property type="match status" value="1"/>
</dbReference>
<proteinExistence type="predicted"/>
<evidence type="ECO:0000256" key="7">
    <source>
        <dbReference type="PROSITE-ProRule" id="PRU10141"/>
    </source>
</evidence>
<accession>A0ABW0EVD0</accession>
<evidence type="ECO:0000313" key="10">
    <source>
        <dbReference type="EMBL" id="MFC5290200.1"/>
    </source>
</evidence>
<dbReference type="PANTHER" id="PTHR43289">
    <property type="entry name" value="MITOGEN-ACTIVATED PROTEIN KINASE KINASE KINASE 20-RELATED"/>
    <property type="match status" value="1"/>
</dbReference>
<dbReference type="InterPro" id="IPR017441">
    <property type="entry name" value="Protein_kinase_ATP_BS"/>
</dbReference>
<dbReference type="PANTHER" id="PTHR43289:SF6">
    <property type="entry name" value="SERINE_THREONINE-PROTEIN KINASE NEKL-3"/>
    <property type="match status" value="1"/>
</dbReference>
<dbReference type="Gene3D" id="3.30.200.20">
    <property type="entry name" value="Phosphorylase Kinase, domain 1"/>
    <property type="match status" value="1"/>
</dbReference>
<dbReference type="CDD" id="cd14014">
    <property type="entry name" value="STKc_PknB_like"/>
    <property type="match status" value="1"/>
</dbReference>
<evidence type="ECO:0000256" key="3">
    <source>
        <dbReference type="ARBA" id="ARBA00022679"/>
    </source>
</evidence>
<keyword evidence="5 10" id="KW-0418">Kinase</keyword>
<evidence type="ECO:0000256" key="5">
    <source>
        <dbReference type="ARBA" id="ARBA00022777"/>
    </source>
</evidence>
<keyword evidence="6 7" id="KW-0067">ATP-binding</keyword>
<dbReference type="SMART" id="SM00220">
    <property type="entry name" value="S_TKc"/>
    <property type="match status" value="1"/>
</dbReference>
<evidence type="ECO:0000259" key="9">
    <source>
        <dbReference type="PROSITE" id="PS50011"/>
    </source>
</evidence>
<reference evidence="11" key="1">
    <citation type="journal article" date="2019" name="Int. J. Syst. Evol. Microbiol.">
        <title>The Global Catalogue of Microorganisms (GCM) 10K type strain sequencing project: providing services to taxonomists for standard genome sequencing and annotation.</title>
        <authorList>
            <consortium name="The Broad Institute Genomics Platform"/>
            <consortium name="The Broad Institute Genome Sequencing Center for Infectious Disease"/>
            <person name="Wu L."/>
            <person name="Ma J."/>
        </authorList>
    </citation>
    <scope>NUCLEOTIDE SEQUENCE [LARGE SCALE GENOMIC DNA]</scope>
    <source>
        <strain evidence="11">CCUG 59778</strain>
    </source>
</reference>
<dbReference type="InterPro" id="IPR000719">
    <property type="entry name" value="Prot_kinase_dom"/>
</dbReference>
<dbReference type="InterPro" id="IPR008271">
    <property type="entry name" value="Ser/Thr_kinase_AS"/>
</dbReference>
<dbReference type="PROSITE" id="PS50011">
    <property type="entry name" value="PROTEIN_KINASE_DOM"/>
    <property type="match status" value="1"/>
</dbReference>
<gene>
    <name evidence="10" type="ORF">ACFPM7_24350</name>
</gene>
<keyword evidence="4 7" id="KW-0547">Nucleotide-binding</keyword>
<evidence type="ECO:0000313" key="11">
    <source>
        <dbReference type="Proteomes" id="UP001596157"/>
    </source>
</evidence>
<feature type="domain" description="Protein kinase" evidence="9">
    <location>
        <begin position="9"/>
        <end position="257"/>
    </location>
</feature>
<evidence type="ECO:0000256" key="1">
    <source>
        <dbReference type="ARBA" id="ARBA00012513"/>
    </source>
</evidence>
<keyword evidence="2" id="KW-0723">Serine/threonine-protein kinase</keyword>
<keyword evidence="11" id="KW-1185">Reference proteome</keyword>
<dbReference type="RefSeq" id="WP_378250081.1">
    <property type="nucleotide sequence ID" value="NZ_JBHSKF010000015.1"/>
</dbReference>
<evidence type="ECO:0000256" key="8">
    <source>
        <dbReference type="SAM" id="MobiDB-lite"/>
    </source>
</evidence>
<name>A0ABW0EVD0_9PSEU</name>
<evidence type="ECO:0000256" key="6">
    <source>
        <dbReference type="ARBA" id="ARBA00022840"/>
    </source>
</evidence>
<feature type="compositionally biased region" description="Polar residues" evidence="8">
    <location>
        <begin position="281"/>
        <end position="291"/>
    </location>
</feature>
<evidence type="ECO:0000256" key="2">
    <source>
        <dbReference type="ARBA" id="ARBA00022527"/>
    </source>
</evidence>
<protein>
    <recommendedName>
        <fullName evidence="1">non-specific serine/threonine protein kinase</fullName>
        <ecNumber evidence="1">2.7.11.1</ecNumber>
    </recommendedName>
</protein>